<reference evidence="3 4" key="1">
    <citation type="journal article" date="2023" name="ISME J.">
        <title>Cultivation and genomic characterization of novel and ubiquitous marine nitrite-oxidizing bacteria from the Nitrospirales.</title>
        <authorList>
            <person name="Mueller A.J."/>
            <person name="Daebeler A."/>
            <person name="Herbold C.W."/>
            <person name="Kirkegaard R.H."/>
            <person name="Daims H."/>
        </authorList>
    </citation>
    <scope>NUCLEOTIDE SEQUENCE [LARGE SCALE GENOMIC DNA]</scope>
    <source>
        <strain evidence="3 4">EB</strain>
    </source>
</reference>
<evidence type="ECO:0000259" key="2">
    <source>
        <dbReference type="PROSITE" id="PS51832"/>
    </source>
</evidence>
<evidence type="ECO:0000313" key="4">
    <source>
        <dbReference type="Proteomes" id="UP001250932"/>
    </source>
</evidence>
<feature type="compositionally biased region" description="Basic and acidic residues" evidence="1">
    <location>
        <begin position="101"/>
        <end position="119"/>
    </location>
</feature>
<dbReference type="InterPro" id="IPR021812">
    <property type="entry name" value="DUF3391"/>
</dbReference>
<accession>A0ABU3K6B4</accession>
<comment type="caution">
    <text evidence="3">The sequence shown here is derived from an EMBL/GenBank/DDBJ whole genome shotgun (WGS) entry which is preliminary data.</text>
</comment>
<feature type="domain" description="HD-GYP" evidence="2">
    <location>
        <begin position="188"/>
        <end position="385"/>
    </location>
</feature>
<dbReference type="Pfam" id="PF11871">
    <property type="entry name" value="DUF3391"/>
    <property type="match status" value="1"/>
</dbReference>
<dbReference type="SMART" id="SM00471">
    <property type="entry name" value="HDc"/>
    <property type="match status" value="1"/>
</dbReference>
<feature type="compositionally biased region" description="Low complexity" evidence="1">
    <location>
        <begin position="126"/>
        <end position="139"/>
    </location>
</feature>
<dbReference type="PROSITE" id="PS51832">
    <property type="entry name" value="HD_GYP"/>
    <property type="match status" value="1"/>
</dbReference>
<protein>
    <submittedName>
        <fullName evidence="3">DUF3391 domain-containing protein</fullName>
    </submittedName>
</protein>
<dbReference type="Gene3D" id="1.10.3210.10">
    <property type="entry name" value="Hypothetical protein af1432"/>
    <property type="match status" value="1"/>
</dbReference>
<dbReference type="Pfam" id="PF13487">
    <property type="entry name" value="HD_5"/>
    <property type="match status" value="1"/>
</dbReference>
<keyword evidence="4" id="KW-1185">Reference proteome</keyword>
<dbReference type="Proteomes" id="UP001250932">
    <property type="component" value="Unassembled WGS sequence"/>
</dbReference>
<gene>
    <name evidence="3" type="ORF">PPG34_05950</name>
</gene>
<feature type="region of interest" description="Disordered" evidence="1">
    <location>
        <begin position="60"/>
        <end position="152"/>
    </location>
</feature>
<dbReference type="PANTHER" id="PTHR43155:SF2">
    <property type="entry name" value="CYCLIC DI-GMP PHOSPHODIESTERASE PA4108"/>
    <property type="match status" value="1"/>
</dbReference>
<dbReference type="InterPro" id="IPR003607">
    <property type="entry name" value="HD/PDEase_dom"/>
</dbReference>
<dbReference type="EMBL" id="JAQOUE010000001">
    <property type="protein sequence ID" value="MDT7041887.1"/>
    <property type="molecule type" value="Genomic_DNA"/>
</dbReference>
<proteinExistence type="predicted"/>
<dbReference type="PANTHER" id="PTHR43155">
    <property type="entry name" value="CYCLIC DI-GMP PHOSPHODIESTERASE PA4108-RELATED"/>
    <property type="match status" value="1"/>
</dbReference>
<dbReference type="CDD" id="cd00077">
    <property type="entry name" value="HDc"/>
    <property type="match status" value="1"/>
</dbReference>
<evidence type="ECO:0000256" key="1">
    <source>
        <dbReference type="SAM" id="MobiDB-lite"/>
    </source>
</evidence>
<organism evidence="3 4">
    <name type="scientific">Candidatus Nitronereus thalassa</name>
    <dbReference type="NCBI Taxonomy" id="3020898"/>
    <lineage>
        <taxon>Bacteria</taxon>
        <taxon>Pseudomonadati</taxon>
        <taxon>Nitrospirota</taxon>
        <taxon>Nitrospiria</taxon>
        <taxon>Nitrospirales</taxon>
        <taxon>Nitrospiraceae</taxon>
        <taxon>Candidatus Nitronereus</taxon>
    </lineage>
</organism>
<name>A0ABU3K6B4_9BACT</name>
<dbReference type="InterPro" id="IPR037522">
    <property type="entry name" value="HD_GYP_dom"/>
</dbReference>
<evidence type="ECO:0000313" key="3">
    <source>
        <dbReference type="EMBL" id="MDT7041887.1"/>
    </source>
</evidence>
<dbReference type="RefSeq" id="WP_313832234.1">
    <property type="nucleotide sequence ID" value="NZ_JAQOUE010000001.1"/>
</dbReference>
<dbReference type="SUPFAM" id="SSF109604">
    <property type="entry name" value="HD-domain/PDEase-like"/>
    <property type="match status" value="1"/>
</dbReference>
<sequence>MKKQISLDQLKPGMFLMGMDQSWWNTPFILHHRIIKNIGEVERLRQSGVRTVVIETSKGLDVEESSAPDTPDANEPQGIESSVVDETVLPELGSDIPNKVSDVRMAESCDDHNPQHPKDSLAPSFRMDSGSGSRPSDSPQLTPEEGAQRVRDEAVRAVQKVFEGVHSGEPIDQPALENMAHDIVQNVVDDPKAFSQIILIQNLSSVDKYLYHHVVDVCALSVVLGIEMGWEEKELKTLAMGALLHDLGYVRLPNNLVRKRKTAGEAERQLLSKHAELGYAMVQSSTELSPGIKQIILEHHERSDGTGEPHGLQGSVLSLLSQVVGLVDEFDKLTSNWGAGPSRPTALVLRELYHEAQQGRFSLRPIERLIQCLGVYPLGSLVELSTGEQGVVVMTNPTSLLKPKIKLIVGPDHLPYPVPIVIDLNDSAPGDPARSIRSLLDAHQEQIQVEKYMTVGASA</sequence>